<name>A0A915PP07_9BILA</name>
<feature type="compositionally biased region" description="Polar residues" evidence="1">
    <location>
        <begin position="1"/>
        <end position="13"/>
    </location>
</feature>
<dbReference type="Proteomes" id="UP000887581">
    <property type="component" value="Unplaced"/>
</dbReference>
<feature type="region of interest" description="Disordered" evidence="1">
    <location>
        <begin position="39"/>
        <end position="58"/>
    </location>
</feature>
<proteinExistence type="predicted"/>
<sequence length="58" mass="6508">MVSAERNAQQLRATRNEHNCVRPEGATHVLQRVREATESKLRSSLESSAPSSVTRFID</sequence>
<keyword evidence="2" id="KW-1185">Reference proteome</keyword>
<organism evidence="2 3">
    <name type="scientific">Setaria digitata</name>
    <dbReference type="NCBI Taxonomy" id="48799"/>
    <lineage>
        <taxon>Eukaryota</taxon>
        <taxon>Metazoa</taxon>
        <taxon>Ecdysozoa</taxon>
        <taxon>Nematoda</taxon>
        <taxon>Chromadorea</taxon>
        <taxon>Rhabditida</taxon>
        <taxon>Spirurina</taxon>
        <taxon>Spiruromorpha</taxon>
        <taxon>Filarioidea</taxon>
        <taxon>Setariidae</taxon>
        <taxon>Setaria</taxon>
    </lineage>
</organism>
<feature type="region of interest" description="Disordered" evidence="1">
    <location>
        <begin position="1"/>
        <end position="27"/>
    </location>
</feature>
<dbReference type="WBParaSite" id="sdigi.contig178.g5726.t1">
    <property type="protein sequence ID" value="sdigi.contig178.g5726.t1"/>
    <property type="gene ID" value="sdigi.contig178.g5726"/>
</dbReference>
<evidence type="ECO:0000256" key="1">
    <source>
        <dbReference type="SAM" id="MobiDB-lite"/>
    </source>
</evidence>
<dbReference type="AlphaFoldDB" id="A0A915PP07"/>
<evidence type="ECO:0000313" key="2">
    <source>
        <dbReference type="Proteomes" id="UP000887581"/>
    </source>
</evidence>
<reference evidence="3" key="1">
    <citation type="submission" date="2022-11" db="UniProtKB">
        <authorList>
            <consortium name="WormBaseParasite"/>
        </authorList>
    </citation>
    <scope>IDENTIFICATION</scope>
</reference>
<protein>
    <submittedName>
        <fullName evidence="3">Uncharacterized protein</fullName>
    </submittedName>
</protein>
<evidence type="ECO:0000313" key="3">
    <source>
        <dbReference type="WBParaSite" id="sdigi.contig178.g5726.t1"/>
    </source>
</evidence>
<accession>A0A915PP07</accession>